<accession>A0A261WL15</accession>
<evidence type="ECO:0000313" key="1">
    <source>
        <dbReference type="EMBL" id="OZI86680.1"/>
    </source>
</evidence>
<comment type="caution">
    <text evidence="1">The sequence shown here is derived from an EMBL/GenBank/DDBJ whole genome shotgun (WGS) entry which is preliminary data.</text>
</comment>
<organism evidence="1 2">
    <name type="scientific">Pseudomonas avellanae</name>
    <dbReference type="NCBI Taxonomy" id="46257"/>
    <lineage>
        <taxon>Bacteria</taxon>
        <taxon>Pseudomonadati</taxon>
        <taxon>Pseudomonadota</taxon>
        <taxon>Gammaproteobacteria</taxon>
        <taxon>Pseudomonadales</taxon>
        <taxon>Pseudomonadaceae</taxon>
        <taxon>Pseudomonas</taxon>
    </lineage>
</organism>
<evidence type="ECO:0000313" key="2">
    <source>
        <dbReference type="Proteomes" id="UP000217163"/>
    </source>
</evidence>
<sequence>MASIARFLIEEGGGAMRGTASYRMTAIGSSQRHNANIRLAQSSVYTLAACRTASPNAPAWRRRCGCLRSR</sequence>
<dbReference type="Proteomes" id="UP000217163">
    <property type="component" value="Unassembled WGS sequence"/>
</dbReference>
<reference evidence="2" key="1">
    <citation type="journal article" date="2016" name="Sci. Rep.">
        <title>Genome analysis of the kiwifruit canker pathogen Pseudomonas syringae pv. actinidiae biovar 5.</title>
        <authorList>
            <person name="Fujikawa T."/>
            <person name="Sawada H."/>
        </authorList>
    </citation>
    <scope>NUCLEOTIDE SEQUENCE [LARGE SCALE GENOMIC DNA]</scope>
    <source>
        <strain evidence="2">MAFF 212061</strain>
    </source>
</reference>
<dbReference type="AlphaFoldDB" id="A0A261WL15"/>
<proteinExistence type="predicted"/>
<gene>
    <name evidence="1" type="ORF">CFN58_09975</name>
</gene>
<protein>
    <submittedName>
        <fullName evidence="1">Uncharacterized protein</fullName>
    </submittedName>
</protein>
<dbReference type="EMBL" id="NKQU01000427">
    <property type="protein sequence ID" value="OZI86680.1"/>
    <property type="molecule type" value="Genomic_DNA"/>
</dbReference>
<name>A0A261WL15_9PSED</name>